<reference evidence="2" key="1">
    <citation type="submission" date="2022-01" db="EMBL/GenBank/DDBJ databases">
        <title>Whole genome-based taxonomy of the Shewanellaceae.</title>
        <authorList>
            <person name="Martin-Rodriguez A.J."/>
        </authorList>
    </citation>
    <scope>NUCLEOTIDE SEQUENCE</scope>
    <source>
        <strain evidence="2">DSM 23803</strain>
    </source>
</reference>
<keyword evidence="3" id="KW-1185">Reference proteome</keyword>
<accession>A0A9X2CEI7</accession>
<name>A0A9X2CEI7_9GAMM</name>
<organism evidence="2 3">
    <name type="scientific">Shewanella algicola</name>
    <dbReference type="NCBI Taxonomy" id="640633"/>
    <lineage>
        <taxon>Bacteria</taxon>
        <taxon>Pseudomonadati</taxon>
        <taxon>Pseudomonadota</taxon>
        <taxon>Gammaproteobacteria</taxon>
        <taxon>Alteromonadales</taxon>
        <taxon>Shewanellaceae</taxon>
        <taxon>Shewanella</taxon>
    </lineage>
</organism>
<dbReference type="Proteomes" id="UP001139408">
    <property type="component" value="Unassembled WGS sequence"/>
</dbReference>
<gene>
    <name evidence="2" type="ORF">L2749_22015</name>
</gene>
<feature type="region of interest" description="Disordered" evidence="1">
    <location>
        <begin position="1"/>
        <end position="47"/>
    </location>
</feature>
<proteinExistence type="predicted"/>
<dbReference type="AlphaFoldDB" id="A0A9X2CEI7"/>
<feature type="region of interest" description="Disordered" evidence="1">
    <location>
        <begin position="234"/>
        <end position="255"/>
    </location>
</feature>
<evidence type="ECO:0000313" key="2">
    <source>
        <dbReference type="EMBL" id="MCL1107873.1"/>
    </source>
</evidence>
<feature type="compositionally biased region" description="Basic and acidic residues" evidence="1">
    <location>
        <begin position="1"/>
        <end position="13"/>
    </location>
</feature>
<dbReference type="RefSeq" id="WP_188927280.1">
    <property type="nucleotide sequence ID" value="NZ_BMQI01000112.1"/>
</dbReference>
<comment type="caution">
    <text evidence="2">The sequence shown here is derived from an EMBL/GenBank/DDBJ whole genome shotgun (WGS) entry which is preliminary data.</text>
</comment>
<feature type="compositionally biased region" description="Basic residues" evidence="1">
    <location>
        <begin position="14"/>
        <end position="27"/>
    </location>
</feature>
<evidence type="ECO:0000313" key="3">
    <source>
        <dbReference type="Proteomes" id="UP001139408"/>
    </source>
</evidence>
<dbReference type="EMBL" id="JAKILJ010000111">
    <property type="protein sequence ID" value="MCL1107873.1"/>
    <property type="molecule type" value="Genomic_DNA"/>
</dbReference>
<evidence type="ECO:0000256" key="1">
    <source>
        <dbReference type="SAM" id="MobiDB-lite"/>
    </source>
</evidence>
<sequence length="324" mass="36545">MTTERKQFNDAKAPKKKPTKKKHKKTEKVKSTSSVAANKHATKDDGSNKSFLPSKLVSALFNNERDFKSAIGGKFKLSRDHVKHLGSIVKTSQIELKQALLIIHKNKGYKKLGYADFKAYVENHLKISYDAALKQVWAARVAYEVNGADAIGFFSDNSMLPMKDLTDEEIQDVVEHIEEEYGEDITISGKYTRKIVEGAMRSLGLLDKDNSDVDLEVDDEEAEEDAVEQVNDDLDFDDDKPLAKPKTPTKQSSKVKQTYIEDVVKSESHRQFLEQFKIKAKDSTKIKAIFAAFIETDAGKKPKKVKIAIKLLTKHLKNLKKLEA</sequence>
<protein>
    <submittedName>
        <fullName evidence="2">Uncharacterized protein</fullName>
    </submittedName>
</protein>